<dbReference type="EMBL" id="JAHXZJ010002609">
    <property type="protein sequence ID" value="KAH0540078.1"/>
    <property type="molecule type" value="Genomic_DNA"/>
</dbReference>
<dbReference type="Proteomes" id="UP000826195">
    <property type="component" value="Unassembled WGS sequence"/>
</dbReference>
<dbReference type="AlphaFoldDB" id="A0AAV7I2P1"/>
<sequence length="109" mass="12447">MEVYVDPENAALNDEESATGRESDSSEPDEKVPPSSEKEYRPISKEKKPETYDVKHLNDLFREAKLSKEVAEILASSMNKRNLLTKGAFHGTEIELKKLLERKLIWKGN</sequence>
<comment type="caution">
    <text evidence="2">The sequence shown here is derived from an EMBL/GenBank/DDBJ whole genome shotgun (WGS) entry which is preliminary data.</text>
</comment>
<keyword evidence="3" id="KW-1185">Reference proteome</keyword>
<name>A0AAV7I2P1_COTGL</name>
<proteinExistence type="predicted"/>
<evidence type="ECO:0000313" key="3">
    <source>
        <dbReference type="Proteomes" id="UP000826195"/>
    </source>
</evidence>
<feature type="compositionally biased region" description="Basic and acidic residues" evidence="1">
    <location>
        <begin position="18"/>
        <end position="49"/>
    </location>
</feature>
<gene>
    <name evidence="2" type="ORF">KQX54_012291</name>
</gene>
<feature type="region of interest" description="Disordered" evidence="1">
    <location>
        <begin position="1"/>
        <end position="49"/>
    </location>
</feature>
<evidence type="ECO:0000256" key="1">
    <source>
        <dbReference type="SAM" id="MobiDB-lite"/>
    </source>
</evidence>
<protein>
    <submittedName>
        <fullName evidence="2">Uncharacterized protein</fullName>
    </submittedName>
</protein>
<reference evidence="2 3" key="1">
    <citation type="journal article" date="2021" name="J. Hered.">
        <title>A chromosome-level genome assembly of the parasitoid wasp, Cotesia glomerata (Hymenoptera: Braconidae).</title>
        <authorList>
            <person name="Pinto B.J."/>
            <person name="Weis J.J."/>
            <person name="Gamble T."/>
            <person name="Ode P.J."/>
            <person name="Paul R."/>
            <person name="Zaspel J.M."/>
        </authorList>
    </citation>
    <scope>NUCLEOTIDE SEQUENCE [LARGE SCALE GENOMIC DNA]</scope>
    <source>
        <strain evidence="2">CgM1</strain>
    </source>
</reference>
<evidence type="ECO:0000313" key="2">
    <source>
        <dbReference type="EMBL" id="KAH0540078.1"/>
    </source>
</evidence>
<organism evidence="2 3">
    <name type="scientific">Cotesia glomerata</name>
    <name type="common">Lepidopteran parasitic wasp</name>
    <name type="synonym">Apanteles glomeratus</name>
    <dbReference type="NCBI Taxonomy" id="32391"/>
    <lineage>
        <taxon>Eukaryota</taxon>
        <taxon>Metazoa</taxon>
        <taxon>Ecdysozoa</taxon>
        <taxon>Arthropoda</taxon>
        <taxon>Hexapoda</taxon>
        <taxon>Insecta</taxon>
        <taxon>Pterygota</taxon>
        <taxon>Neoptera</taxon>
        <taxon>Endopterygota</taxon>
        <taxon>Hymenoptera</taxon>
        <taxon>Apocrita</taxon>
        <taxon>Ichneumonoidea</taxon>
        <taxon>Braconidae</taxon>
        <taxon>Microgastrinae</taxon>
        <taxon>Cotesia</taxon>
    </lineage>
</organism>
<accession>A0AAV7I2P1</accession>